<feature type="transmembrane region" description="Helical" evidence="1">
    <location>
        <begin position="21"/>
        <end position="43"/>
    </location>
</feature>
<dbReference type="Proteomes" id="UP001500552">
    <property type="component" value="Unassembled WGS sequence"/>
</dbReference>
<evidence type="ECO:0000313" key="3">
    <source>
        <dbReference type="Proteomes" id="UP001500552"/>
    </source>
</evidence>
<feature type="transmembrane region" description="Helical" evidence="1">
    <location>
        <begin position="209"/>
        <end position="226"/>
    </location>
</feature>
<dbReference type="PANTHER" id="PTHR39419">
    <property type="entry name" value="SLL0814 PROTEIN"/>
    <property type="match status" value="1"/>
</dbReference>
<dbReference type="Pfam" id="PF04240">
    <property type="entry name" value="Caroten_synth"/>
    <property type="match status" value="1"/>
</dbReference>
<feature type="transmembrane region" description="Helical" evidence="1">
    <location>
        <begin position="143"/>
        <end position="160"/>
    </location>
</feature>
<gene>
    <name evidence="2" type="ORF">GCM10023188_35590</name>
</gene>
<feature type="transmembrane region" description="Helical" evidence="1">
    <location>
        <begin position="180"/>
        <end position="197"/>
    </location>
</feature>
<evidence type="ECO:0000313" key="2">
    <source>
        <dbReference type="EMBL" id="GAA4439295.1"/>
    </source>
</evidence>
<dbReference type="PANTHER" id="PTHR39419:SF1">
    <property type="entry name" value="SLL0814 PROTEIN"/>
    <property type="match status" value="1"/>
</dbReference>
<keyword evidence="3" id="KW-1185">Reference proteome</keyword>
<proteinExistence type="predicted"/>
<dbReference type="RefSeq" id="WP_345160911.1">
    <property type="nucleotide sequence ID" value="NZ_BAABHC010000021.1"/>
</dbReference>
<dbReference type="InterPro" id="IPR007354">
    <property type="entry name" value="CruF-like"/>
</dbReference>
<feature type="transmembrane region" description="Helical" evidence="1">
    <location>
        <begin position="75"/>
        <end position="102"/>
    </location>
</feature>
<keyword evidence="1" id="KW-1133">Transmembrane helix</keyword>
<evidence type="ECO:0000256" key="1">
    <source>
        <dbReference type="SAM" id="Phobius"/>
    </source>
</evidence>
<keyword evidence="1" id="KW-0472">Membrane</keyword>
<organism evidence="2 3">
    <name type="scientific">Pontibacter saemangeumensis</name>
    <dbReference type="NCBI Taxonomy" id="1084525"/>
    <lineage>
        <taxon>Bacteria</taxon>
        <taxon>Pseudomonadati</taxon>
        <taxon>Bacteroidota</taxon>
        <taxon>Cytophagia</taxon>
        <taxon>Cytophagales</taxon>
        <taxon>Hymenobacteraceae</taxon>
        <taxon>Pontibacter</taxon>
    </lineage>
</organism>
<name>A0ABP8LZ24_9BACT</name>
<dbReference type="EMBL" id="BAABHC010000021">
    <property type="protein sequence ID" value="GAA4439295.1"/>
    <property type="molecule type" value="Genomic_DNA"/>
</dbReference>
<sequence length="227" mass="25850">MPETTQKATALPDAVQRYRKYAFPLALAVLVIFHCVGMWGLLLSGRPEFFQQLTPMNLLLTNALLFSFHRRWNSAFVLFAAVVFAVGFLSEVIGVHTGLLFGDYSYGAALGAKLWEVPLLIGLNWLMLVYATGHISNYFKLPWPVRALVGAGLMVLLDYFIEPVAMRYDFWSWEGNHVPVSNFIGWFGVALLLQLYFQKAGFFKQNRLAPYVYLVQLLFFICLYSLL</sequence>
<protein>
    <recommendedName>
        <fullName evidence="4">Carotenoid biosynthesis protein</fullName>
    </recommendedName>
</protein>
<reference evidence="3" key="1">
    <citation type="journal article" date="2019" name="Int. J. Syst. Evol. Microbiol.">
        <title>The Global Catalogue of Microorganisms (GCM) 10K type strain sequencing project: providing services to taxonomists for standard genome sequencing and annotation.</title>
        <authorList>
            <consortium name="The Broad Institute Genomics Platform"/>
            <consortium name="The Broad Institute Genome Sequencing Center for Infectious Disease"/>
            <person name="Wu L."/>
            <person name="Ma J."/>
        </authorList>
    </citation>
    <scope>NUCLEOTIDE SEQUENCE [LARGE SCALE GENOMIC DNA]</scope>
    <source>
        <strain evidence="3">JCM 17926</strain>
    </source>
</reference>
<accession>A0ABP8LZ24</accession>
<feature type="transmembrane region" description="Helical" evidence="1">
    <location>
        <begin position="49"/>
        <end position="68"/>
    </location>
</feature>
<evidence type="ECO:0008006" key="4">
    <source>
        <dbReference type="Google" id="ProtNLM"/>
    </source>
</evidence>
<feature type="transmembrane region" description="Helical" evidence="1">
    <location>
        <begin position="114"/>
        <end position="131"/>
    </location>
</feature>
<comment type="caution">
    <text evidence="2">The sequence shown here is derived from an EMBL/GenBank/DDBJ whole genome shotgun (WGS) entry which is preliminary data.</text>
</comment>
<keyword evidence="1" id="KW-0812">Transmembrane</keyword>